<feature type="transmembrane region" description="Helical" evidence="1">
    <location>
        <begin position="128"/>
        <end position="147"/>
    </location>
</feature>
<keyword evidence="3" id="KW-1185">Reference proteome</keyword>
<keyword evidence="1" id="KW-0812">Transmembrane</keyword>
<dbReference type="AlphaFoldDB" id="A0A315XNJ4"/>
<proteinExistence type="predicted"/>
<dbReference type="EMBL" id="MZGS01000027">
    <property type="protein sequence ID" value="PWB85427.1"/>
    <property type="molecule type" value="Genomic_DNA"/>
</dbReference>
<dbReference type="RefSeq" id="WP_116592605.1">
    <property type="nucleotide sequence ID" value="NZ_MZGS01000027.1"/>
</dbReference>
<organism evidence="2 3">
    <name type="scientific">Methanobrevibacter thaueri</name>
    <dbReference type="NCBI Taxonomy" id="190975"/>
    <lineage>
        <taxon>Archaea</taxon>
        <taxon>Methanobacteriati</taxon>
        <taxon>Methanobacteriota</taxon>
        <taxon>Methanomada group</taxon>
        <taxon>Methanobacteria</taxon>
        <taxon>Methanobacteriales</taxon>
        <taxon>Methanobacteriaceae</taxon>
        <taxon>Methanobrevibacter</taxon>
    </lineage>
</organism>
<comment type="caution">
    <text evidence="2">The sequence shown here is derived from an EMBL/GenBank/DDBJ whole genome shotgun (WGS) entry which is preliminary data.</text>
</comment>
<feature type="transmembrane region" description="Helical" evidence="1">
    <location>
        <begin position="159"/>
        <end position="180"/>
    </location>
</feature>
<sequence>MDWVSLNIFGFAYEIVIFLVLVLIGTFVFKKVISSSETLSNFGEVLPEDEIHTLRQVFYLIMMALAFINILYSLISSEGLIYFAIFDIALSLFLAITLDKSSWKGKIILLLLVPFDSLNFMLYDHLLFNLIDVIHVAVFIYFIKVYYDKFRQYTESHGLSVTIVILFALIFISFIITQIVEGVNPLDSLVMVSNAFTSNGYAVLGTSMPGKLNAIVLVWGGYILSGVGTATLTAAILIKHFNHRFDEMEELIRNNAGSSQSDDENS</sequence>
<name>A0A315XNJ4_9EURY</name>
<feature type="transmembrane region" description="Helical" evidence="1">
    <location>
        <begin position="214"/>
        <end position="238"/>
    </location>
</feature>
<keyword evidence="1" id="KW-0472">Membrane</keyword>
<evidence type="ECO:0000313" key="2">
    <source>
        <dbReference type="EMBL" id="PWB85427.1"/>
    </source>
</evidence>
<gene>
    <name evidence="2" type="ORF">MBBTH_16870</name>
</gene>
<keyword evidence="1" id="KW-1133">Transmembrane helix</keyword>
<dbReference type="Proteomes" id="UP000251717">
    <property type="component" value="Unassembled WGS sequence"/>
</dbReference>
<dbReference type="OrthoDB" id="78298at2157"/>
<reference evidence="2 3" key="1">
    <citation type="submission" date="2017-03" db="EMBL/GenBank/DDBJ databases">
        <title>Genome sequence of Methanobrevibacter thaueri.</title>
        <authorList>
            <person name="Poehlein A."/>
            <person name="Seedorf H."/>
            <person name="Daniel R."/>
        </authorList>
    </citation>
    <scope>NUCLEOTIDE SEQUENCE [LARGE SCALE GENOMIC DNA]</scope>
    <source>
        <strain evidence="2 3">DSM 11995</strain>
    </source>
</reference>
<feature type="transmembrane region" description="Helical" evidence="1">
    <location>
        <begin position="81"/>
        <end position="98"/>
    </location>
</feature>
<feature type="transmembrane region" description="Helical" evidence="1">
    <location>
        <begin position="6"/>
        <end position="29"/>
    </location>
</feature>
<feature type="transmembrane region" description="Helical" evidence="1">
    <location>
        <begin position="57"/>
        <end position="75"/>
    </location>
</feature>
<protein>
    <recommendedName>
        <fullName evidence="4">Ion channel</fullName>
    </recommendedName>
</protein>
<evidence type="ECO:0000313" key="3">
    <source>
        <dbReference type="Proteomes" id="UP000251717"/>
    </source>
</evidence>
<accession>A0A315XNJ4</accession>
<evidence type="ECO:0008006" key="4">
    <source>
        <dbReference type="Google" id="ProtNLM"/>
    </source>
</evidence>
<evidence type="ECO:0000256" key="1">
    <source>
        <dbReference type="SAM" id="Phobius"/>
    </source>
</evidence>
<dbReference type="Gene3D" id="1.10.287.70">
    <property type="match status" value="1"/>
</dbReference>